<name>A0A812UIR8_9DINO</name>
<feature type="signal peptide" evidence="1">
    <location>
        <begin position="1"/>
        <end position="21"/>
    </location>
</feature>
<organism evidence="2 3">
    <name type="scientific">Symbiodinium necroappetens</name>
    <dbReference type="NCBI Taxonomy" id="1628268"/>
    <lineage>
        <taxon>Eukaryota</taxon>
        <taxon>Sar</taxon>
        <taxon>Alveolata</taxon>
        <taxon>Dinophyceae</taxon>
        <taxon>Suessiales</taxon>
        <taxon>Symbiodiniaceae</taxon>
        <taxon>Symbiodinium</taxon>
    </lineage>
</organism>
<reference evidence="2" key="1">
    <citation type="submission" date="2021-02" db="EMBL/GenBank/DDBJ databases">
        <authorList>
            <person name="Dougan E. K."/>
            <person name="Rhodes N."/>
            <person name="Thang M."/>
            <person name="Chan C."/>
        </authorList>
    </citation>
    <scope>NUCLEOTIDE SEQUENCE</scope>
</reference>
<comment type="caution">
    <text evidence="2">The sequence shown here is derived from an EMBL/GenBank/DDBJ whole genome shotgun (WGS) entry which is preliminary data.</text>
</comment>
<evidence type="ECO:0000313" key="2">
    <source>
        <dbReference type="EMBL" id="CAE7572433.1"/>
    </source>
</evidence>
<evidence type="ECO:0000313" key="3">
    <source>
        <dbReference type="Proteomes" id="UP000601435"/>
    </source>
</evidence>
<dbReference type="Proteomes" id="UP000601435">
    <property type="component" value="Unassembled WGS sequence"/>
</dbReference>
<protein>
    <submittedName>
        <fullName evidence="2">Vps13c protein</fullName>
    </submittedName>
</protein>
<sequence length="645" mass="71128">MLCKLASLLAAYGWLLGTARADQCGEITTCDSCLAAASGCFGWFGDSCCSQETCLEAAQGDREFWTSCPKWQQHVELLKVCSNIPAHDSCACIKAGCVAQEITAGLTACFASYQPAAGNQLFPSDVNCGQALLKYLFSPHSCTIGTRQIFGSWIGGEEARRALLKDVDYIVWMDGDAMVLDHVQQLDAFVAGKFRRKDLVLAEDMSWADYVNTGVLFARTDSEWLRTFWDDAWNGAHARFHEAPFWDQSGLCQELARRREFLPQVLGAMATRLPAQGPWFSWMGGPHLKETSHLGIWDAFILHLCGFSEKLPLCRKICQSGMLRNFSFQADVDNQPHKLAGPLWQASLEILAAAVESCPFGWPACTGTLHPNCMSKFEMMELQPPAVLVIPHLRAEWGNKMVTAKSVHKIGLSRPVALWQMCDYVRGTPPPCHPVLGQLDPSQLWWCSWDLPSNADFDRVLARLSLSRAQLHLYPPGVRIQLEPPGAQQLLFWILKGTATTSSTRVEAGRALIIPRGEVLVGLAITPVVALSGFRSGEAHDKDPIASSSKKQTATIHVSSAGSLCPLVDAGGWQWFGNPENWLGAPRGHEPVDQVAAARQKEALKAKPFAKARAVLSRDAKFVQARCERRRVWPTSPRPSQMEVD</sequence>
<dbReference type="AlphaFoldDB" id="A0A812UIR8"/>
<dbReference type="SUPFAM" id="SSF53448">
    <property type="entry name" value="Nucleotide-diphospho-sugar transferases"/>
    <property type="match status" value="1"/>
</dbReference>
<dbReference type="EMBL" id="CAJNJA010027253">
    <property type="protein sequence ID" value="CAE7572433.1"/>
    <property type="molecule type" value="Genomic_DNA"/>
</dbReference>
<proteinExistence type="predicted"/>
<dbReference type="OrthoDB" id="434713at2759"/>
<feature type="chain" id="PRO_5032806300" evidence="1">
    <location>
        <begin position="22"/>
        <end position="645"/>
    </location>
</feature>
<keyword evidence="3" id="KW-1185">Reference proteome</keyword>
<dbReference type="Gene3D" id="3.90.550.10">
    <property type="entry name" value="Spore Coat Polysaccharide Biosynthesis Protein SpsA, Chain A"/>
    <property type="match status" value="1"/>
</dbReference>
<evidence type="ECO:0000256" key="1">
    <source>
        <dbReference type="SAM" id="SignalP"/>
    </source>
</evidence>
<gene>
    <name evidence="2" type="primary">Vps13c</name>
    <name evidence="2" type="ORF">SNEC2469_LOCUS16708</name>
</gene>
<keyword evidence="1" id="KW-0732">Signal</keyword>
<dbReference type="InterPro" id="IPR029044">
    <property type="entry name" value="Nucleotide-diphossugar_trans"/>
</dbReference>
<accession>A0A812UIR8</accession>